<protein>
    <recommendedName>
        <fullName evidence="2">Proline-rich protein</fullName>
    </recommendedName>
</protein>
<dbReference type="RefSeq" id="WP_340527424.1">
    <property type="nucleotide sequence ID" value="NZ_FMSH01000351.1"/>
</dbReference>
<accession>A0A1K0IXJ5</accession>
<organism evidence="1">
    <name type="scientific">Cupriavidus necator</name>
    <name type="common">Alcaligenes eutrophus</name>
    <name type="synonym">Ralstonia eutropha</name>
    <dbReference type="NCBI Taxonomy" id="106590"/>
    <lineage>
        <taxon>Bacteria</taxon>
        <taxon>Pseudomonadati</taxon>
        <taxon>Pseudomonadota</taxon>
        <taxon>Betaproteobacteria</taxon>
        <taxon>Burkholderiales</taxon>
        <taxon>Burkholderiaceae</taxon>
        <taxon>Cupriavidus</taxon>
    </lineage>
</organism>
<evidence type="ECO:0008006" key="2">
    <source>
        <dbReference type="Google" id="ProtNLM"/>
    </source>
</evidence>
<reference evidence="1" key="1">
    <citation type="submission" date="2016-09" db="EMBL/GenBank/DDBJ databases">
        <authorList>
            <person name="Capua I."/>
            <person name="De Benedictis P."/>
            <person name="Joannis T."/>
            <person name="Lombin L.H."/>
            <person name="Cattoli G."/>
        </authorList>
    </citation>
    <scope>NUCLEOTIDE SEQUENCE</scope>
    <source>
        <strain evidence="1">B9</strain>
    </source>
</reference>
<gene>
    <name evidence="1" type="ORF">CNECB9_4140042</name>
</gene>
<name>A0A1K0IXJ5_CUPNE</name>
<dbReference type="EMBL" id="FMSH01000351">
    <property type="protein sequence ID" value="SCU82516.1"/>
    <property type="molecule type" value="Genomic_DNA"/>
</dbReference>
<dbReference type="AlphaFoldDB" id="A0A1K0IXJ5"/>
<sequence>MVDPIYRKTDAGQDEIRTRARKLDHKLRALLLMVNGERRGQELLAQVAGMGIGAKAMGTLLAQGLVEAVPEPTQPAMAASQAPARATQHAADTNLFSVYAMRHAPAAGVPQATQPADPPVHSPADIEVFERLYYFYTDVIGQHLGMRGYMMQVKVERATDLPALLALREPLHAALLKTKGDITARAITSQLDQIADRTAASWHSDAPM</sequence>
<evidence type="ECO:0000313" key="1">
    <source>
        <dbReference type="EMBL" id="SCU82516.1"/>
    </source>
</evidence>
<proteinExistence type="predicted"/>